<keyword evidence="8 11" id="KW-0732">Signal</keyword>
<dbReference type="PANTHER" id="PTHR11409">
    <property type="entry name" value="ADENOSINE DEAMINASE"/>
    <property type="match status" value="1"/>
</dbReference>
<evidence type="ECO:0000256" key="6">
    <source>
        <dbReference type="ARBA" id="ARBA00022525"/>
    </source>
</evidence>
<evidence type="ECO:0000256" key="1">
    <source>
        <dbReference type="ARBA" id="ARBA00001947"/>
    </source>
</evidence>
<keyword evidence="15" id="KW-1185">Reference proteome</keyword>
<dbReference type="InterPro" id="IPR013659">
    <property type="entry name" value="A_deaminase_N"/>
</dbReference>
<keyword evidence="7" id="KW-0479">Metal-binding</keyword>
<gene>
    <name evidence="14" type="primary">ADA2</name>
    <name evidence="14" type="ORF">EVAR_82673_1</name>
</gene>
<dbReference type="Pfam" id="PF00962">
    <property type="entry name" value="A_deaminase"/>
    <property type="match status" value="1"/>
</dbReference>
<comment type="catalytic activity">
    <reaction evidence="10">
        <text>adenosine + H2O + H(+) = inosine + NH4(+)</text>
        <dbReference type="Rhea" id="RHEA:24408"/>
        <dbReference type="ChEBI" id="CHEBI:15377"/>
        <dbReference type="ChEBI" id="CHEBI:15378"/>
        <dbReference type="ChEBI" id="CHEBI:16335"/>
        <dbReference type="ChEBI" id="CHEBI:17596"/>
        <dbReference type="ChEBI" id="CHEBI:28938"/>
        <dbReference type="EC" id="3.5.4.4"/>
    </reaction>
</comment>
<protein>
    <recommendedName>
        <fullName evidence="5">Adenosine deaminase</fullName>
        <ecNumber evidence="4">3.5.4.4</ecNumber>
    </recommendedName>
</protein>
<comment type="subcellular location">
    <subcellularLocation>
        <location evidence="2">Secreted</location>
    </subcellularLocation>
</comment>
<evidence type="ECO:0000256" key="7">
    <source>
        <dbReference type="ARBA" id="ARBA00022723"/>
    </source>
</evidence>
<dbReference type="PANTHER" id="PTHR11409:SF39">
    <property type="entry name" value="ADENOSINE DEAMINASE 2"/>
    <property type="match status" value="1"/>
</dbReference>
<dbReference type="STRING" id="151549.A0A4C1VAX1"/>
<dbReference type="GO" id="GO:0046103">
    <property type="term" value="P:inosine biosynthetic process"/>
    <property type="evidence" value="ECO:0007669"/>
    <property type="project" value="TreeGrafter"/>
</dbReference>
<feature type="chain" id="PRO_5020026353" description="Adenosine deaminase" evidence="11">
    <location>
        <begin position="18"/>
        <end position="508"/>
    </location>
</feature>
<comment type="caution">
    <text evidence="14">The sequence shown here is derived from an EMBL/GenBank/DDBJ whole genome shotgun (WGS) entry which is preliminary data.</text>
</comment>
<dbReference type="InterPro" id="IPR032466">
    <property type="entry name" value="Metal_Hydrolase"/>
</dbReference>
<dbReference type="Pfam" id="PF08451">
    <property type="entry name" value="A_deaminase_N"/>
    <property type="match status" value="1"/>
</dbReference>
<evidence type="ECO:0000256" key="9">
    <source>
        <dbReference type="ARBA" id="ARBA00022801"/>
    </source>
</evidence>
<evidence type="ECO:0000259" key="13">
    <source>
        <dbReference type="Pfam" id="PF08451"/>
    </source>
</evidence>
<dbReference type="AlphaFoldDB" id="A0A4C1VAX1"/>
<reference evidence="14 15" key="1">
    <citation type="journal article" date="2019" name="Commun. Biol.">
        <title>The bagworm genome reveals a unique fibroin gene that provides high tensile strength.</title>
        <authorList>
            <person name="Kono N."/>
            <person name="Nakamura H."/>
            <person name="Ohtoshi R."/>
            <person name="Tomita M."/>
            <person name="Numata K."/>
            <person name="Arakawa K."/>
        </authorList>
    </citation>
    <scope>NUCLEOTIDE SEQUENCE [LARGE SCALE GENOMIC DNA]</scope>
</reference>
<dbReference type="GO" id="GO:0046872">
    <property type="term" value="F:metal ion binding"/>
    <property type="evidence" value="ECO:0007669"/>
    <property type="project" value="UniProtKB-KW"/>
</dbReference>
<feature type="domain" description="Adenosine deaminase" evidence="12">
    <location>
        <begin position="191"/>
        <end position="481"/>
    </location>
</feature>
<evidence type="ECO:0000313" key="15">
    <source>
        <dbReference type="Proteomes" id="UP000299102"/>
    </source>
</evidence>
<dbReference type="FunFam" id="3.20.20.140:FF:000017">
    <property type="entry name" value="Adenosine deaminase 2"/>
    <property type="match status" value="1"/>
</dbReference>
<evidence type="ECO:0000256" key="11">
    <source>
        <dbReference type="SAM" id="SignalP"/>
    </source>
</evidence>
<dbReference type="GO" id="GO:0006154">
    <property type="term" value="P:adenosine catabolic process"/>
    <property type="evidence" value="ECO:0007669"/>
    <property type="project" value="InterPro"/>
</dbReference>
<evidence type="ECO:0000256" key="2">
    <source>
        <dbReference type="ARBA" id="ARBA00004613"/>
    </source>
</evidence>
<accession>A0A4C1VAX1</accession>
<dbReference type="InterPro" id="IPR001365">
    <property type="entry name" value="A_deaminase_dom"/>
</dbReference>
<dbReference type="Gene3D" id="3.20.20.140">
    <property type="entry name" value="Metal-dependent hydrolases"/>
    <property type="match status" value="1"/>
</dbReference>
<evidence type="ECO:0000256" key="3">
    <source>
        <dbReference type="ARBA" id="ARBA00006083"/>
    </source>
</evidence>
<dbReference type="Proteomes" id="UP000299102">
    <property type="component" value="Unassembled WGS sequence"/>
</dbReference>
<name>A0A4C1VAX1_EUMVA</name>
<dbReference type="GO" id="GO:0005615">
    <property type="term" value="C:extracellular space"/>
    <property type="evidence" value="ECO:0007669"/>
    <property type="project" value="InterPro"/>
</dbReference>
<keyword evidence="6" id="KW-0964">Secreted</keyword>
<evidence type="ECO:0000256" key="4">
    <source>
        <dbReference type="ARBA" id="ARBA00012784"/>
    </source>
</evidence>
<dbReference type="InterPro" id="IPR006330">
    <property type="entry name" value="Ado/ade_deaminase"/>
</dbReference>
<dbReference type="GO" id="GO:0004000">
    <property type="term" value="F:adenosine deaminase activity"/>
    <property type="evidence" value="ECO:0007669"/>
    <property type="project" value="InterPro"/>
</dbReference>
<organism evidence="14 15">
    <name type="scientific">Eumeta variegata</name>
    <name type="common">Bagworm moth</name>
    <name type="synonym">Eumeta japonica</name>
    <dbReference type="NCBI Taxonomy" id="151549"/>
    <lineage>
        <taxon>Eukaryota</taxon>
        <taxon>Metazoa</taxon>
        <taxon>Ecdysozoa</taxon>
        <taxon>Arthropoda</taxon>
        <taxon>Hexapoda</taxon>
        <taxon>Insecta</taxon>
        <taxon>Pterygota</taxon>
        <taxon>Neoptera</taxon>
        <taxon>Endopterygota</taxon>
        <taxon>Lepidoptera</taxon>
        <taxon>Glossata</taxon>
        <taxon>Ditrysia</taxon>
        <taxon>Tineoidea</taxon>
        <taxon>Psychidae</taxon>
        <taxon>Oiketicinae</taxon>
        <taxon>Eumeta</taxon>
    </lineage>
</organism>
<dbReference type="EC" id="3.5.4.4" evidence="4"/>
<evidence type="ECO:0000259" key="12">
    <source>
        <dbReference type="Pfam" id="PF00962"/>
    </source>
</evidence>
<dbReference type="NCBIfam" id="TIGR01431">
    <property type="entry name" value="adm_rel"/>
    <property type="match status" value="1"/>
</dbReference>
<dbReference type="EMBL" id="BGZK01000308">
    <property type="protein sequence ID" value="GBP35739.1"/>
    <property type="molecule type" value="Genomic_DNA"/>
</dbReference>
<evidence type="ECO:0000313" key="14">
    <source>
        <dbReference type="EMBL" id="GBP35739.1"/>
    </source>
</evidence>
<proteinExistence type="inferred from homology"/>
<keyword evidence="9" id="KW-0378">Hydrolase</keyword>
<evidence type="ECO:0000256" key="8">
    <source>
        <dbReference type="ARBA" id="ARBA00022729"/>
    </source>
</evidence>
<dbReference type="OrthoDB" id="7202371at2759"/>
<sequence>MSRIAIVFGLFVHCSLAYEDDYLAAHLKEKISMLQDEVSMSLGGRMRLTNAEMQANDTLMYWKHKEIDDAFIDLRSFELYKHYFQYKNGIENSNVYKIIRHMPKGAALHVHGSALMDADYFMNLTYHDDLYVCSWEGNMRFRFSYDIPDKPCPTVWQPMAEVRKASVDVAAFDRSLRSRFTLYTDEENELEADINTVWNRFEDVYGHMSQMLRCRPIRERYIYDALKKFYDENVMYLELRNGLHPLYELDGSEHDSMYTARLYQKVVDRFTQTYPDFVGVKFIYTTNRAKNVTQIRKAIETAKRLKTEMPDLFAGFDLVGQEDLGNSLTEFLPVLAAARNELDYFFHAGETNWSGTASDENLFDAVLLGAKRIGHGYALLKHPTLMEKVKRDNIAIEVNLVSNTVLSLVRDVRNHPLAAFLAQDLPVVLSSDDPGVWESDSLSHDFYVAFMGVASRRADLRMLKQLAVNSIHYSAMSGLQKIRALATFNIKWDHFINVFMKSFPKGIV</sequence>
<evidence type="ECO:0000256" key="5">
    <source>
        <dbReference type="ARBA" id="ARBA00018099"/>
    </source>
</evidence>
<dbReference type="InterPro" id="IPR006331">
    <property type="entry name" value="ADGF"/>
</dbReference>
<comment type="cofactor">
    <cofactor evidence="1">
        <name>Zn(2+)</name>
        <dbReference type="ChEBI" id="CHEBI:29105"/>
    </cofactor>
</comment>
<comment type="similarity">
    <text evidence="3">Belongs to the metallo-dependent hydrolases superfamily. Adenosine and AMP deaminases family. ADGF subfamily.</text>
</comment>
<dbReference type="SUPFAM" id="SSF51556">
    <property type="entry name" value="Metallo-dependent hydrolases"/>
    <property type="match status" value="1"/>
</dbReference>
<evidence type="ECO:0000256" key="10">
    <source>
        <dbReference type="ARBA" id="ARBA00047764"/>
    </source>
</evidence>
<feature type="domain" description="Adenosine/AMP deaminase N-terminal" evidence="13">
    <location>
        <begin position="17"/>
        <end position="99"/>
    </location>
</feature>
<feature type="signal peptide" evidence="11">
    <location>
        <begin position="1"/>
        <end position="17"/>
    </location>
</feature>